<organism evidence="3">
    <name type="scientific">Citrobacter koseri</name>
    <name type="common">Citrobacter diversus</name>
    <dbReference type="NCBI Taxonomy" id="545"/>
    <lineage>
        <taxon>Bacteria</taxon>
        <taxon>Pseudomonadati</taxon>
        <taxon>Pseudomonadota</taxon>
        <taxon>Gammaproteobacteria</taxon>
        <taxon>Enterobacterales</taxon>
        <taxon>Enterobacteriaceae</taxon>
        <taxon>Citrobacter</taxon>
    </lineage>
</organism>
<proteinExistence type="predicted"/>
<keyword evidence="3" id="KW-0808">Transferase</keyword>
<dbReference type="GO" id="GO:0000271">
    <property type="term" value="P:polysaccharide biosynthetic process"/>
    <property type="evidence" value="ECO:0007669"/>
    <property type="project" value="TreeGrafter"/>
</dbReference>
<dbReference type="EMBL" id="LK931336">
    <property type="protein sequence ID" value="CDZ84620.1"/>
    <property type="molecule type" value="Genomic_DNA"/>
</dbReference>
<feature type="transmembrane region" description="Helical" evidence="1">
    <location>
        <begin position="277"/>
        <end position="296"/>
    </location>
</feature>
<dbReference type="InterPro" id="IPR050879">
    <property type="entry name" value="Acyltransferase_3"/>
</dbReference>
<keyword evidence="1" id="KW-0812">Transmembrane</keyword>
<evidence type="ECO:0000313" key="3">
    <source>
        <dbReference type="EMBL" id="CDZ84620.1"/>
    </source>
</evidence>
<feature type="domain" description="Acyltransferase 3" evidence="2">
    <location>
        <begin position="40"/>
        <end position="361"/>
    </location>
</feature>
<feature type="transmembrane region" description="Helical" evidence="1">
    <location>
        <begin position="122"/>
        <end position="142"/>
    </location>
</feature>
<feature type="transmembrane region" description="Helical" evidence="1">
    <location>
        <begin position="346"/>
        <end position="364"/>
    </location>
</feature>
<dbReference type="GO" id="GO:0016747">
    <property type="term" value="F:acyltransferase activity, transferring groups other than amino-acyl groups"/>
    <property type="evidence" value="ECO:0007669"/>
    <property type="project" value="InterPro"/>
</dbReference>
<feature type="transmembrane region" description="Helical" evidence="1">
    <location>
        <begin position="6"/>
        <end position="23"/>
    </location>
</feature>
<evidence type="ECO:0000259" key="2">
    <source>
        <dbReference type="Pfam" id="PF01757"/>
    </source>
</evidence>
<reference evidence="3" key="1">
    <citation type="submission" date="2014-06" db="EMBL/GenBank/DDBJ databases">
        <authorList>
            <person name="Urmite Genomes Urmite Genomes"/>
        </authorList>
    </citation>
    <scope>NUCLEOTIDE SEQUENCE</scope>
</reference>
<dbReference type="GO" id="GO:0016020">
    <property type="term" value="C:membrane"/>
    <property type="evidence" value="ECO:0007669"/>
    <property type="project" value="TreeGrafter"/>
</dbReference>
<gene>
    <name evidence="3" type="ORF">BN1086_02775</name>
</gene>
<evidence type="ECO:0000256" key="1">
    <source>
        <dbReference type="SAM" id="Phobius"/>
    </source>
</evidence>
<keyword evidence="1" id="KW-0472">Membrane</keyword>
<feature type="transmembrane region" description="Helical" evidence="1">
    <location>
        <begin position="229"/>
        <end position="245"/>
    </location>
</feature>
<dbReference type="AlphaFoldDB" id="A0A078LCT8"/>
<feature type="transmembrane region" description="Helical" evidence="1">
    <location>
        <begin position="39"/>
        <end position="59"/>
    </location>
</feature>
<feature type="transmembrane region" description="Helical" evidence="1">
    <location>
        <begin position="252"/>
        <end position="271"/>
    </location>
</feature>
<dbReference type="InterPro" id="IPR002656">
    <property type="entry name" value="Acyl_transf_3_dom"/>
</dbReference>
<dbReference type="PATRIC" id="fig|545.12.peg.2798"/>
<feature type="transmembrane region" description="Helical" evidence="1">
    <location>
        <begin position="317"/>
        <end position="340"/>
    </location>
</feature>
<name>A0A078LCT8_CITKO</name>
<dbReference type="PANTHER" id="PTHR23028:SF53">
    <property type="entry name" value="ACYL_TRANSF_3 DOMAIN-CONTAINING PROTEIN"/>
    <property type="match status" value="1"/>
</dbReference>
<accession>A0A078LCT8</accession>
<feature type="transmembrane region" description="Helical" evidence="1">
    <location>
        <begin position="206"/>
        <end position="223"/>
    </location>
</feature>
<dbReference type="Pfam" id="PF01757">
    <property type="entry name" value="Acyl_transf_3"/>
    <property type="match status" value="1"/>
</dbReference>
<keyword evidence="1" id="KW-1133">Transmembrane helix</keyword>
<sequence length="386" mass="43858">MRIEYFGNIAIFLSAFLVMWILASRNKLPHLTSSDGRRYLFLDGLRGIAAISVINTHIWRLAHYGFTFEGYSPQLQYNHFFGSIGVQIFFCITGFLFFDQIIKKKATFDWEKFFKARIKRLVPIYIVAISLCVIMFLCFDTTRTLKSLDYYKIIRLFFFGFYGAGAGENIGGANPGMYTVVIWTLSFEWAFYLFMPILCIIMKSTYLFITALIVSIALASTGYFSGSELLWPLFATGGVAAYVFNKGIVAKGLASHALLVVAAALVALYFYSGQKRLFVMNSYLIVSAIFVLLIIARNKIFECKVFVYLGEVSYSLYLIHVLVINIISLVTLKLFGKVIISEWNVVAIYALSSAVCAYISYLSFKYIEYQFIKRKATTHTEVEAAR</sequence>
<feature type="transmembrane region" description="Helical" evidence="1">
    <location>
        <begin position="79"/>
        <end position="102"/>
    </location>
</feature>
<keyword evidence="3" id="KW-0012">Acyltransferase</keyword>
<dbReference type="PANTHER" id="PTHR23028">
    <property type="entry name" value="ACETYLTRANSFERASE"/>
    <property type="match status" value="1"/>
</dbReference>
<protein>
    <submittedName>
        <fullName evidence="3">Acyltransferase family protein</fullName>
    </submittedName>
</protein>
<feature type="transmembrane region" description="Helical" evidence="1">
    <location>
        <begin position="176"/>
        <end position="194"/>
    </location>
</feature>